<dbReference type="EC" id="2.7.8.7" evidence="1"/>
<evidence type="ECO:0000313" key="5">
    <source>
        <dbReference type="Proteomes" id="UP000703661"/>
    </source>
</evidence>
<dbReference type="Gene3D" id="3.90.470.20">
    <property type="entry name" value="4'-phosphopantetheinyl transferase domain"/>
    <property type="match status" value="2"/>
</dbReference>
<reference evidence="4" key="1">
    <citation type="journal article" date="2020" name="Fungal Divers.">
        <title>Resolving the Mortierellaceae phylogeny through synthesis of multi-gene phylogenetics and phylogenomics.</title>
        <authorList>
            <person name="Vandepol N."/>
            <person name="Liber J."/>
            <person name="Desiro A."/>
            <person name="Na H."/>
            <person name="Kennedy M."/>
            <person name="Barry K."/>
            <person name="Grigoriev I.V."/>
            <person name="Miller A.N."/>
            <person name="O'Donnell K."/>
            <person name="Stajich J.E."/>
            <person name="Bonito G."/>
        </authorList>
    </citation>
    <scope>NUCLEOTIDE SEQUENCE</scope>
    <source>
        <strain evidence="4">NRRL 2769</strain>
    </source>
</reference>
<dbReference type="InterPro" id="IPR055066">
    <property type="entry name" value="AASDHPPT_N"/>
</dbReference>
<dbReference type="AlphaFoldDB" id="A0A9P6MSZ8"/>
<dbReference type="InterPro" id="IPR037143">
    <property type="entry name" value="4-PPantetheinyl_Trfase_dom_sf"/>
</dbReference>
<evidence type="ECO:0000256" key="2">
    <source>
        <dbReference type="ARBA" id="ARBA00022679"/>
    </source>
</evidence>
<gene>
    <name evidence="4" type="ORF">BGZ80_011800</name>
</gene>
<dbReference type="GO" id="GO:0008897">
    <property type="term" value="F:holo-[acyl-carrier-protein] synthase activity"/>
    <property type="evidence" value="ECO:0007669"/>
    <property type="project" value="UniProtKB-EC"/>
</dbReference>
<keyword evidence="5" id="KW-1185">Reference proteome</keyword>
<evidence type="ECO:0000259" key="3">
    <source>
        <dbReference type="Pfam" id="PF22624"/>
    </source>
</evidence>
<comment type="caution">
    <text evidence="4">The sequence shown here is derived from an EMBL/GenBank/DDBJ whole genome shotgun (WGS) entry which is preliminary data.</text>
</comment>
<dbReference type="Pfam" id="PF22624">
    <property type="entry name" value="AASDHPPT_N"/>
    <property type="match status" value="1"/>
</dbReference>
<name>A0A9P6MSZ8_9FUNG</name>
<sequence>MPIVRWAFDVRQSLSLENVEPLVTLLIDGDNDKRIVPVLNLLNYLPESESDSLLQIRLEDGMRRALVARLMLFAFFTAYHKCRWEDLTFDKSKSTKPVLLSPEHLVNVSFNISHHGDWVVLVGETETCAGSPVLLGVDVVNFQGPHLREPSETLSSYIQDQQFTPKEMSFMAEAPEESSPSSNESQLERTRRPWCLNGSIVKALDAPSDFVLKSIEFTIQDEEETEKPIHSTVIEVRESKPGLPEEGWSFEEALLDENHRYAIAAQSVAEKTIFDGSEIRRLDWKELLKDAVPYPDRTSPTSS</sequence>
<dbReference type="GO" id="GO:0005829">
    <property type="term" value="C:cytosol"/>
    <property type="evidence" value="ECO:0007669"/>
    <property type="project" value="TreeGrafter"/>
</dbReference>
<dbReference type="SUPFAM" id="SSF56214">
    <property type="entry name" value="4'-phosphopantetheinyl transferase"/>
    <property type="match status" value="1"/>
</dbReference>
<dbReference type="EMBL" id="JAAAID010000996">
    <property type="protein sequence ID" value="KAG0012354.1"/>
    <property type="molecule type" value="Genomic_DNA"/>
</dbReference>
<protein>
    <recommendedName>
        <fullName evidence="1">holo-[acyl-carrier-protein] synthase</fullName>
        <ecNumber evidence="1">2.7.8.7</ecNumber>
    </recommendedName>
</protein>
<dbReference type="InterPro" id="IPR050559">
    <property type="entry name" value="P-Pant_transferase_sf"/>
</dbReference>
<dbReference type="GO" id="GO:0000287">
    <property type="term" value="F:magnesium ion binding"/>
    <property type="evidence" value="ECO:0007669"/>
    <property type="project" value="InterPro"/>
</dbReference>
<dbReference type="PANTHER" id="PTHR12215:SF10">
    <property type="entry name" value="L-AMINOADIPATE-SEMIALDEHYDE DEHYDROGENASE-PHOSPHOPANTETHEINYL TRANSFERASE"/>
    <property type="match status" value="1"/>
</dbReference>
<proteinExistence type="predicted"/>
<dbReference type="OrthoDB" id="26719at2759"/>
<feature type="domain" description="4'-phosphopantetheinyl transferase N-terminal" evidence="3">
    <location>
        <begin position="41"/>
        <end position="125"/>
    </location>
</feature>
<dbReference type="PANTHER" id="PTHR12215">
    <property type="entry name" value="PHOSPHOPANTETHEINE TRANSFERASE"/>
    <property type="match status" value="1"/>
</dbReference>
<accession>A0A9P6MSZ8</accession>
<dbReference type="GO" id="GO:0019878">
    <property type="term" value="P:lysine biosynthetic process via aminoadipic acid"/>
    <property type="evidence" value="ECO:0007669"/>
    <property type="project" value="TreeGrafter"/>
</dbReference>
<organism evidence="4 5">
    <name type="scientific">Entomortierella chlamydospora</name>
    <dbReference type="NCBI Taxonomy" id="101097"/>
    <lineage>
        <taxon>Eukaryota</taxon>
        <taxon>Fungi</taxon>
        <taxon>Fungi incertae sedis</taxon>
        <taxon>Mucoromycota</taxon>
        <taxon>Mortierellomycotina</taxon>
        <taxon>Mortierellomycetes</taxon>
        <taxon>Mortierellales</taxon>
        <taxon>Mortierellaceae</taxon>
        <taxon>Entomortierella</taxon>
    </lineage>
</organism>
<evidence type="ECO:0000256" key="1">
    <source>
        <dbReference type="ARBA" id="ARBA00013172"/>
    </source>
</evidence>
<dbReference type="Proteomes" id="UP000703661">
    <property type="component" value="Unassembled WGS sequence"/>
</dbReference>
<keyword evidence="2" id="KW-0808">Transferase</keyword>
<evidence type="ECO:0000313" key="4">
    <source>
        <dbReference type="EMBL" id="KAG0012354.1"/>
    </source>
</evidence>